<evidence type="ECO:0000256" key="1">
    <source>
        <dbReference type="SAM" id="MobiDB-lite"/>
    </source>
</evidence>
<proteinExistence type="predicted"/>
<organism evidence="4 5">
    <name type="scientific">Corynebacterium suicordis DSM 45110</name>
    <dbReference type="NCBI Taxonomy" id="1121369"/>
    <lineage>
        <taxon>Bacteria</taxon>
        <taxon>Bacillati</taxon>
        <taxon>Actinomycetota</taxon>
        <taxon>Actinomycetes</taxon>
        <taxon>Mycobacteriales</taxon>
        <taxon>Corynebacteriaceae</taxon>
        <taxon>Corynebacterium</taxon>
    </lineage>
</organism>
<feature type="domain" description="DUF8175" evidence="3">
    <location>
        <begin position="75"/>
        <end position="254"/>
    </location>
</feature>
<name>A0ABR9ZN58_9CORY</name>
<protein>
    <recommendedName>
        <fullName evidence="3">DUF8175 domain-containing protein</fullName>
    </recommendedName>
</protein>
<feature type="signal peptide" evidence="2">
    <location>
        <begin position="1"/>
        <end position="23"/>
    </location>
</feature>
<accession>A0ABR9ZN58</accession>
<feature type="chain" id="PRO_5047131332" description="DUF8175 domain-containing protein" evidence="2">
    <location>
        <begin position="24"/>
        <end position="269"/>
    </location>
</feature>
<evidence type="ECO:0000313" key="4">
    <source>
        <dbReference type="EMBL" id="MBF4554379.1"/>
    </source>
</evidence>
<dbReference type="PROSITE" id="PS51257">
    <property type="entry name" value="PROKAR_LIPOPROTEIN"/>
    <property type="match status" value="1"/>
</dbReference>
<dbReference type="EMBL" id="JADKMY010000004">
    <property type="protein sequence ID" value="MBF4554379.1"/>
    <property type="molecule type" value="Genomic_DNA"/>
</dbReference>
<feature type="region of interest" description="Disordered" evidence="1">
    <location>
        <begin position="27"/>
        <end position="46"/>
    </location>
</feature>
<evidence type="ECO:0000313" key="5">
    <source>
        <dbReference type="Proteomes" id="UP000635902"/>
    </source>
</evidence>
<sequence>MNKTMRRIGGVFLSAVFAGGALAACGSDDEENAGSEQVAAAEDDRSVEERFEWQARAADPNGILIFQPKASESKGQILSTETRSYEPGSEEAKNSKPEGVVFQMVDFTGAAPIPFSESDGPTGFDGMVPTGYTQSAAGAALAAEAYTGAALSSVYPEFLEKVSVGTTDEMRNEAKKNADFVAQSKDIQTAHKAGHYPASEGAKVEMIRPDYARVSVYSRGTKEDGTPGFISTSRDLVWVGGLWKMSFDSQPSVAETDEFPKEGWSWIQE</sequence>
<dbReference type="Proteomes" id="UP000635902">
    <property type="component" value="Unassembled WGS sequence"/>
</dbReference>
<dbReference type="InterPro" id="IPR058488">
    <property type="entry name" value="DUF8175"/>
</dbReference>
<dbReference type="Pfam" id="PF26526">
    <property type="entry name" value="DUF8175"/>
    <property type="match status" value="1"/>
</dbReference>
<keyword evidence="2" id="KW-0732">Signal</keyword>
<comment type="caution">
    <text evidence="4">The sequence shown here is derived from an EMBL/GenBank/DDBJ whole genome shotgun (WGS) entry which is preliminary data.</text>
</comment>
<gene>
    <name evidence="4" type="ORF">IRY30_09885</name>
</gene>
<keyword evidence="5" id="KW-1185">Reference proteome</keyword>
<dbReference type="RefSeq" id="WP_194557287.1">
    <property type="nucleotide sequence ID" value="NZ_JADKMY010000004.1"/>
</dbReference>
<evidence type="ECO:0000256" key="2">
    <source>
        <dbReference type="SAM" id="SignalP"/>
    </source>
</evidence>
<evidence type="ECO:0000259" key="3">
    <source>
        <dbReference type="Pfam" id="PF26526"/>
    </source>
</evidence>
<feature type="region of interest" description="Disordered" evidence="1">
    <location>
        <begin position="74"/>
        <end position="96"/>
    </location>
</feature>
<reference evidence="4 5" key="1">
    <citation type="submission" date="2020-10" db="EMBL/GenBank/DDBJ databases">
        <title>Novel species in genus Corynebacterium.</title>
        <authorList>
            <person name="Zhang G."/>
        </authorList>
    </citation>
    <scope>NUCLEOTIDE SEQUENCE [LARGE SCALE GENOMIC DNA]</scope>
    <source>
        <strain evidence="4 5">DSM 45110</strain>
    </source>
</reference>